<gene>
    <name evidence="4" type="ORF">PAT3040_02256</name>
</gene>
<feature type="compositionally biased region" description="Polar residues" evidence="2">
    <location>
        <begin position="32"/>
        <end position="53"/>
    </location>
</feature>
<comment type="caution">
    <text evidence="4">The sequence shown here is derived from an EMBL/GenBank/DDBJ whole genome shotgun (WGS) entry which is preliminary data.</text>
</comment>
<sequence length="555" mass="62242">MKKIRIYSMFKFGLITILVLSMLAACSKAETPGTNTPAQNPGTSSTTPEQTDGTADGGMTNLEGYPITKEPITIKAVVSYSALRPEMDTTEVWKYIAEKTNINVEVEVLKDSEKVDLMFASNDYPDILLAVGINANQMTSAVEGDQFVEMKPLIEQYAPTWNRFMEENKLVYNGSLASNGKLYGLPFIDFAPFVRNLRDQWIMMDSWLNELQIPIPKTTEEFKNALIAIKENAGKGSIPSDVIPYYFMFDRYVGGQFDIYGSFGVYITHGDYLYVDNGVVKDQSTNPAIKEPLKYLRELYSAGVIPPEVFTDDFNTYAAKISSLPPVVGSYHSYENRQPELGTSMGPLDSGNGQKPLIRSQAYIAGPANAAIITKNNKYPVATARLLEAIASDIELGMTISRGIQGVTWDFDSEGKAYQLFWEESPDKMTEHSGQLGLHNSIVALRDQDFYENKWKELTYDVKNNRAWAYENVYKDVVMPNDMVLVEGALDADDVSMMKQYQADLTNYRKAMFADFITGKQDIDAQWDAYVKQMNNLGLEKFVGLKQKGYDVIAK</sequence>
<evidence type="ECO:0000313" key="5">
    <source>
        <dbReference type="Proteomes" id="UP000245202"/>
    </source>
</evidence>
<dbReference type="Gene3D" id="3.40.190.10">
    <property type="entry name" value="Periplasmic binding protein-like II"/>
    <property type="match status" value="2"/>
</dbReference>
<feature type="signal peptide" evidence="3">
    <location>
        <begin position="1"/>
        <end position="29"/>
    </location>
</feature>
<feature type="chain" id="PRO_5015346527" evidence="3">
    <location>
        <begin position="30"/>
        <end position="555"/>
    </location>
</feature>
<feature type="region of interest" description="Disordered" evidence="2">
    <location>
        <begin position="30"/>
        <end position="64"/>
    </location>
</feature>
<dbReference type="SUPFAM" id="SSF53850">
    <property type="entry name" value="Periplasmic binding protein-like II"/>
    <property type="match status" value="1"/>
</dbReference>
<evidence type="ECO:0000313" key="4">
    <source>
        <dbReference type="EMBL" id="GBG07698.1"/>
    </source>
</evidence>
<organism evidence="4 5">
    <name type="scientific">Paenibacillus agaridevorans</name>
    <dbReference type="NCBI Taxonomy" id="171404"/>
    <lineage>
        <taxon>Bacteria</taxon>
        <taxon>Bacillati</taxon>
        <taxon>Bacillota</taxon>
        <taxon>Bacilli</taxon>
        <taxon>Bacillales</taxon>
        <taxon>Paenibacillaceae</taxon>
        <taxon>Paenibacillus</taxon>
    </lineage>
</organism>
<dbReference type="Proteomes" id="UP000245202">
    <property type="component" value="Unassembled WGS sequence"/>
</dbReference>
<evidence type="ECO:0000256" key="2">
    <source>
        <dbReference type="SAM" id="MobiDB-lite"/>
    </source>
</evidence>
<evidence type="ECO:0000256" key="1">
    <source>
        <dbReference type="ARBA" id="ARBA00022729"/>
    </source>
</evidence>
<name>A0A2R5ERM0_9BACL</name>
<protein>
    <submittedName>
        <fullName evidence="4">ABC transporter substrate-binding protein</fullName>
    </submittedName>
</protein>
<keyword evidence="5" id="KW-1185">Reference proteome</keyword>
<keyword evidence="1 3" id="KW-0732">Signal</keyword>
<dbReference type="PANTHER" id="PTHR43649">
    <property type="entry name" value="ARABINOSE-BINDING PROTEIN-RELATED"/>
    <property type="match status" value="1"/>
</dbReference>
<proteinExistence type="predicted"/>
<dbReference type="RefSeq" id="WP_108992730.1">
    <property type="nucleotide sequence ID" value="NZ_BDQX01000105.1"/>
</dbReference>
<dbReference type="PANTHER" id="PTHR43649:SF33">
    <property type="entry name" value="POLYGALACTURONAN_RHAMNOGALACTURONAN-BINDING PROTEIN YTCQ"/>
    <property type="match status" value="1"/>
</dbReference>
<dbReference type="AlphaFoldDB" id="A0A2R5ERM0"/>
<reference evidence="4 5" key="1">
    <citation type="submission" date="2017-08" db="EMBL/GenBank/DDBJ databases">
        <title>Substantial Increase in Enzyme Production by Combined Drug-Resistance Mutations in Paenibacillus agaridevorans.</title>
        <authorList>
            <person name="Tanaka Y."/>
            <person name="Funane K."/>
            <person name="Hosaka T."/>
            <person name="Shiwa Y."/>
            <person name="Fujita N."/>
            <person name="Miyazaki T."/>
            <person name="Yoshikawa H."/>
            <person name="Murakami K."/>
            <person name="Kasahara K."/>
            <person name="Inaoka T."/>
            <person name="Hiraga Y."/>
            <person name="Ochi K."/>
        </authorList>
    </citation>
    <scope>NUCLEOTIDE SEQUENCE [LARGE SCALE GENOMIC DNA]</scope>
    <source>
        <strain evidence="4 5">T-3040</strain>
    </source>
</reference>
<evidence type="ECO:0000256" key="3">
    <source>
        <dbReference type="SAM" id="SignalP"/>
    </source>
</evidence>
<dbReference type="InterPro" id="IPR050490">
    <property type="entry name" value="Bact_solute-bd_prot1"/>
</dbReference>
<accession>A0A2R5ERM0</accession>
<dbReference type="EMBL" id="BDQX01000105">
    <property type="protein sequence ID" value="GBG07698.1"/>
    <property type="molecule type" value="Genomic_DNA"/>
</dbReference>
<dbReference type="PROSITE" id="PS51257">
    <property type="entry name" value="PROKAR_LIPOPROTEIN"/>
    <property type="match status" value="1"/>
</dbReference>